<evidence type="ECO:0000256" key="3">
    <source>
        <dbReference type="ARBA" id="ARBA00007866"/>
    </source>
</evidence>
<dbReference type="InterPro" id="IPR008972">
    <property type="entry name" value="Cupredoxin"/>
</dbReference>
<dbReference type="GO" id="GO:0005507">
    <property type="term" value="F:copper ion binding"/>
    <property type="evidence" value="ECO:0007669"/>
    <property type="project" value="InterPro"/>
</dbReference>
<evidence type="ECO:0000259" key="18">
    <source>
        <dbReference type="PROSITE" id="PS50999"/>
    </source>
</evidence>
<evidence type="ECO:0000256" key="7">
    <source>
        <dbReference type="ARBA" id="ARBA00022692"/>
    </source>
</evidence>
<keyword evidence="8" id="KW-0732">Signal</keyword>
<feature type="transmembrane region" description="Helical" evidence="16">
    <location>
        <begin position="31"/>
        <end position="55"/>
    </location>
</feature>
<dbReference type="PROSITE" id="PS50857">
    <property type="entry name" value="COX2_CUA"/>
    <property type="match status" value="1"/>
</dbReference>
<dbReference type="CDD" id="cd04212">
    <property type="entry name" value="CuRO_UO_II"/>
    <property type="match status" value="1"/>
</dbReference>
<dbReference type="InterPro" id="IPR002429">
    <property type="entry name" value="CcO_II-like_C"/>
</dbReference>
<dbReference type="PIRSF" id="PIRSF000292">
    <property type="entry name" value="Ubi_od_II"/>
    <property type="match status" value="1"/>
</dbReference>
<keyword evidence="13" id="KW-0564">Palmitate</keyword>
<evidence type="ECO:0000259" key="17">
    <source>
        <dbReference type="PROSITE" id="PS50857"/>
    </source>
</evidence>
<dbReference type="AlphaFoldDB" id="A0A261VM65"/>
<evidence type="ECO:0000256" key="2">
    <source>
        <dbReference type="ARBA" id="ARBA00004651"/>
    </source>
</evidence>
<organism evidence="19 20">
    <name type="scientific">Bordetella genomosp. 12</name>
    <dbReference type="NCBI Taxonomy" id="463035"/>
    <lineage>
        <taxon>Bacteria</taxon>
        <taxon>Pseudomonadati</taxon>
        <taxon>Pseudomonadota</taxon>
        <taxon>Betaproteobacteria</taxon>
        <taxon>Burkholderiales</taxon>
        <taxon>Alcaligenaceae</taxon>
        <taxon>Bordetella</taxon>
    </lineage>
</organism>
<sequence length="316" mass="34546">MLLIGLLPLLTGCNAVLLSPSGDIAVQQRNLILISTGLMLIVIVPVIVLTLWFAWRYRASNTAARYTPEWNHSTVLELLIWAGPLLIIIALGALTWVSTHQLDPYRPLSRLSEGREVPPGTKPLVVEVVALDWKWLFVYPEQGVAAVNELAAPVNRPIQFRITSSTVMNSFFIPAMAGQIYAMPGMQTTLHAVINHPGEYAGLSANYSGAGFSGMRFAFHGVDEAGFQQWISQVRAQGTPLNRQAYLALERPTERNPVQYFGSVAPGLFDAIVGRCVDPAHPCSMNHARTRGGLNLNAAGQNYLGSICRSEQDLTL</sequence>
<evidence type="ECO:0000256" key="11">
    <source>
        <dbReference type="ARBA" id="ARBA00023002"/>
    </source>
</evidence>
<evidence type="ECO:0000256" key="13">
    <source>
        <dbReference type="ARBA" id="ARBA00023139"/>
    </source>
</evidence>
<comment type="subcellular location">
    <subcellularLocation>
        <location evidence="2">Cell membrane</location>
        <topology evidence="2">Multi-pass membrane protein</topology>
    </subcellularLocation>
    <subcellularLocation>
        <location evidence="1">Periplasm</location>
    </subcellularLocation>
</comment>
<dbReference type="Proteomes" id="UP000216429">
    <property type="component" value="Unassembled WGS sequence"/>
</dbReference>
<evidence type="ECO:0000256" key="14">
    <source>
        <dbReference type="ARBA" id="ARBA00023288"/>
    </source>
</evidence>
<dbReference type="InterPro" id="IPR034227">
    <property type="entry name" value="CuRO_UO_II"/>
</dbReference>
<evidence type="ECO:0000256" key="12">
    <source>
        <dbReference type="ARBA" id="ARBA00023136"/>
    </source>
</evidence>
<dbReference type="GO" id="GO:0042597">
    <property type="term" value="C:periplasmic space"/>
    <property type="evidence" value="ECO:0007669"/>
    <property type="project" value="UniProtKB-SubCell"/>
</dbReference>
<dbReference type="GO" id="GO:0042773">
    <property type="term" value="P:ATP synthesis coupled electron transport"/>
    <property type="evidence" value="ECO:0007669"/>
    <property type="project" value="TreeGrafter"/>
</dbReference>
<comment type="caution">
    <text evidence="19">The sequence shown here is derived from an EMBL/GenBank/DDBJ whole genome shotgun (WGS) entry which is preliminary data.</text>
</comment>
<accession>A0A261VM65</accession>
<feature type="domain" description="Cytochrome oxidase subunit II copper A binding" evidence="17">
    <location>
        <begin position="121"/>
        <end position="233"/>
    </location>
</feature>
<keyword evidence="5 15" id="KW-1003">Cell membrane</keyword>
<dbReference type="Gene3D" id="2.60.40.420">
    <property type="entry name" value="Cupredoxins - blue copper proteins"/>
    <property type="match status" value="1"/>
</dbReference>
<dbReference type="PANTHER" id="PTHR22888">
    <property type="entry name" value="CYTOCHROME C OXIDASE, SUBUNIT II"/>
    <property type="match status" value="1"/>
</dbReference>
<keyword evidence="9 15" id="KW-0249">Electron transport</keyword>
<dbReference type="Gene3D" id="1.10.287.90">
    <property type="match status" value="1"/>
</dbReference>
<keyword evidence="11 15" id="KW-0560">Oxidoreductase</keyword>
<evidence type="ECO:0000313" key="20">
    <source>
        <dbReference type="Proteomes" id="UP000216429"/>
    </source>
</evidence>
<evidence type="ECO:0000256" key="9">
    <source>
        <dbReference type="ARBA" id="ARBA00022982"/>
    </source>
</evidence>
<evidence type="ECO:0000256" key="1">
    <source>
        <dbReference type="ARBA" id="ARBA00004418"/>
    </source>
</evidence>
<dbReference type="GO" id="GO:0016682">
    <property type="term" value="F:oxidoreductase activity, acting on diphenols and related substances as donors, oxygen as acceptor"/>
    <property type="evidence" value="ECO:0007669"/>
    <property type="project" value="InterPro"/>
</dbReference>
<dbReference type="Pfam" id="PF06481">
    <property type="entry name" value="COX_ARM"/>
    <property type="match status" value="1"/>
</dbReference>
<evidence type="ECO:0000256" key="6">
    <source>
        <dbReference type="ARBA" id="ARBA00022660"/>
    </source>
</evidence>
<evidence type="ECO:0000256" key="10">
    <source>
        <dbReference type="ARBA" id="ARBA00022989"/>
    </source>
</evidence>
<dbReference type="InterPro" id="IPR045187">
    <property type="entry name" value="CcO_II"/>
</dbReference>
<proteinExistence type="inferred from homology"/>
<keyword evidence="6 15" id="KW-0679">Respiratory chain</keyword>
<dbReference type="SUPFAM" id="SSF81464">
    <property type="entry name" value="Cytochrome c oxidase subunit II-like, transmembrane region"/>
    <property type="match status" value="1"/>
</dbReference>
<dbReference type="InterPro" id="IPR011759">
    <property type="entry name" value="Cyt_c_oxidase_su2_TM_dom"/>
</dbReference>
<evidence type="ECO:0000256" key="16">
    <source>
        <dbReference type="SAM" id="Phobius"/>
    </source>
</evidence>
<name>A0A261VM65_9BORD</name>
<keyword evidence="10 16" id="KW-1133">Transmembrane helix</keyword>
<dbReference type="InterPro" id="IPR036257">
    <property type="entry name" value="Cyt_c_oxidase_su2_TM_sf"/>
</dbReference>
<dbReference type="GO" id="GO:0009486">
    <property type="term" value="F:cytochrome bo3 ubiquinol oxidase activity"/>
    <property type="evidence" value="ECO:0007669"/>
    <property type="project" value="InterPro"/>
</dbReference>
<dbReference type="PROSITE" id="PS50999">
    <property type="entry name" value="COX2_TM"/>
    <property type="match status" value="1"/>
</dbReference>
<feature type="domain" description="Cytochrome oxidase subunit II transmembrane region profile" evidence="18">
    <location>
        <begin position="9"/>
        <end position="106"/>
    </location>
</feature>
<keyword evidence="14" id="KW-0449">Lipoprotein</keyword>
<evidence type="ECO:0000256" key="5">
    <source>
        <dbReference type="ARBA" id="ARBA00022475"/>
    </source>
</evidence>
<evidence type="ECO:0000256" key="4">
    <source>
        <dbReference type="ARBA" id="ARBA00022448"/>
    </source>
</evidence>
<protein>
    <recommendedName>
        <fullName evidence="15">Ubiquinol oxidase subunit 2</fullName>
    </recommendedName>
</protein>
<dbReference type="GO" id="GO:0005886">
    <property type="term" value="C:plasma membrane"/>
    <property type="evidence" value="ECO:0007669"/>
    <property type="project" value="UniProtKB-SubCell"/>
</dbReference>
<comment type="similarity">
    <text evidence="3 15">Belongs to the cytochrome c oxidase subunit 2 family.</text>
</comment>
<evidence type="ECO:0000256" key="15">
    <source>
        <dbReference type="PIRNR" id="PIRNR000292"/>
    </source>
</evidence>
<dbReference type="GO" id="GO:0004129">
    <property type="term" value="F:cytochrome-c oxidase activity"/>
    <property type="evidence" value="ECO:0007669"/>
    <property type="project" value="UniProtKB-UniRule"/>
</dbReference>
<dbReference type="PANTHER" id="PTHR22888:SF18">
    <property type="entry name" value="CYTOCHROME BO(3) UBIQUINOL OXIDASE SUBUNIT 2"/>
    <property type="match status" value="1"/>
</dbReference>
<dbReference type="EMBL" id="NEVU01000002">
    <property type="protein sequence ID" value="OZI75149.1"/>
    <property type="molecule type" value="Genomic_DNA"/>
</dbReference>
<keyword evidence="12 15" id="KW-0472">Membrane</keyword>
<dbReference type="SUPFAM" id="SSF49503">
    <property type="entry name" value="Cupredoxins"/>
    <property type="match status" value="1"/>
</dbReference>
<dbReference type="Pfam" id="PF00116">
    <property type="entry name" value="COX2"/>
    <property type="match status" value="1"/>
</dbReference>
<keyword evidence="7 16" id="KW-0812">Transmembrane</keyword>
<gene>
    <name evidence="19" type="ORF">CAL22_05550</name>
</gene>
<dbReference type="InterPro" id="IPR010514">
    <property type="entry name" value="COX_ARM"/>
</dbReference>
<keyword evidence="4 15" id="KW-0813">Transport</keyword>
<keyword evidence="20" id="KW-1185">Reference proteome</keyword>
<evidence type="ECO:0000313" key="19">
    <source>
        <dbReference type="EMBL" id="OZI75149.1"/>
    </source>
</evidence>
<dbReference type="InterPro" id="IPR006333">
    <property type="entry name" value="Cyt_o_ubiquinol_oxidase_su2"/>
</dbReference>
<evidence type="ECO:0000256" key="8">
    <source>
        <dbReference type="ARBA" id="ARBA00022729"/>
    </source>
</evidence>
<reference evidence="20" key="1">
    <citation type="submission" date="2017-05" db="EMBL/GenBank/DDBJ databases">
        <title>Complete and WGS of Bordetella genogroups.</title>
        <authorList>
            <person name="Spilker T."/>
            <person name="Lipuma J."/>
        </authorList>
    </citation>
    <scope>NUCLEOTIDE SEQUENCE [LARGE SCALE GENOMIC DNA]</scope>
    <source>
        <strain evidence="20">AU6712</strain>
    </source>
</reference>
<dbReference type="NCBIfam" id="TIGR01433">
    <property type="entry name" value="CyoA"/>
    <property type="match status" value="1"/>
</dbReference>
<feature type="transmembrane region" description="Helical" evidence="16">
    <location>
        <begin position="75"/>
        <end position="97"/>
    </location>
</feature>